<name>A0A0A9GUC3_ARUDO</name>
<reference evidence="1" key="2">
    <citation type="journal article" date="2015" name="Data Brief">
        <title>Shoot transcriptome of the giant reed, Arundo donax.</title>
        <authorList>
            <person name="Barrero R.A."/>
            <person name="Guerrero F.D."/>
            <person name="Moolhuijzen P."/>
            <person name="Goolsby J.A."/>
            <person name="Tidwell J."/>
            <person name="Bellgard S.E."/>
            <person name="Bellgard M.I."/>
        </authorList>
    </citation>
    <scope>NUCLEOTIDE SEQUENCE</scope>
    <source>
        <tissue evidence="1">Shoot tissue taken approximately 20 cm above the soil surface</tissue>
    </source>
</reference>
<proteinExistence type="predicted"/>
<accession>A0A0A9GUC3</accession>
<protein>
    <submittedName>
        <fullName evidence="1">Uncharacterized protein</fullName>
    </submittedName>
</protein>
<reference evidence="1" key="1">
    <citation type="submission" date="2014-09" db="EMBL/GenBank/DDBJ databases">
        <authorList>
            <person name="Magalhaes I.L.F."/>
            <person name="Oliveira U."/>
            <person name="Santos F.R."/>
            <person name="Vidigal T.H.D.A."/>
            <person name="Brescovit A.D."/>
            <person name="Santos A.J."/>
        </authorList>
    </citation>
    <scope>NUCLEOTIDE SEQUENCE</scope>
    <source>
        <tissue evidence="1">Shoot tissue taken approximately 20 cm above the soil surface</tissue>
    </source>
</reference>
<dbReference type="EMBL" id="GBRH01173708">
    <property type="protein sequence ID" value="JAE24188.1"/>
    <property type="molecule type" value="Transcribed_RNA"/>
</dbReference>
<sequence length="62" mass="6953">MANQPSMSNLQVYESATCIRIGGHLPSIFCIHWLLPNFGVLFGIIAKGEITVKFSHFHQHTN</sequence>
<evidence type="ECO:0000313" key="1">
    <source>
        <dbReference type="EMBL" id="JAE24188.1"/>
    </source>
</evidence>
<dbReference type="AlphaFoldDB" id="A0A0A9GUC3"/>
<organism evidence="1">
    <name type="scientific">Arundo donax</name>
    <name type="common">Giant reed</name>
    <name type="synonym">Donax arundinaceus</name>
    <dbReference type="NCBI Taxonomy" id="35708"/>
    <lineage>
        <taxon>Eukaryota</taxon>
        <taxon>Viridiplantae</taxon>
        <taxon>Streptophyta</taxon>
        <taxon>Embryophyta</taxon>
        <taxon>Tracheophyta</taxon>
        <taxon>Spermatophyta</taxon>
        <taxon>Magnoliopsida</taxon>
        <taxon>Liliopsida</taxon>
        <taxon>Poales</taxon>
        <taxon>Poaceae</taxon>
        <taxon>PACMAD clade</taxon>
        <taxon>Arundinoideae</taxon>
        <taxon>Arundineae</taxon>
        <taxon>Arundo</taxon>
    </lineage>
</organism>